<dbReference type="PANTHER" id="PTHR48021:SF47">
    <property type="entry name" value="GH17672P"/>
    <property type="match status" value="1"/>
</dbReference>
<dbReference type="InterPro" id="IPR020846">
    <property type="entry name" value="MFS_dom"/>
</dbReference>
<dbReference type="PRINTS" id="PR00171">
    <property type="entry name" value="SUGRTRNSPORT"/>
</dbReference>
<dbReference type="PROSITE" id="PS00217">
    <property type="entry name" value="SUGAR_TRANSPORT_2"/>
    <property type="match status" value="1"/>
</dbReference>
<evidence type="ECO:0000256" key="3">
    <source>
        <dbReference type="ARBA" id="ARBA00022692"/>
    </source>
</evidence>
<keyword evidence="4 8" id="KW-1133">Transmembrane helix</keyword>
<evidence type="ECO:0000256" key="4">
    <source>
        <dbReference type="ARBA" id="ARBA00022989"/>
    </source>
</evidence>
<evidence type="ECO:0000256" key="2">
    <source>
        <dbReference type="ARBA" id="ARBA00022475"/>
    </source>
</evidence>
<keyword evidence="2" id="KW-1003">Cell membrane</keyword>
<feature type="transmembrane region" description="Helical" evidence="8">
    <location>
        <begin position="385"/>
        <end position="409"/>
    </location>
</feature>
<evidence type="ECO:0000256" key="5">
    <source>
        <dbReference type="ARBA" id="ARBA00023136"/>
    </source>
</evidence>
<name>A0A9P0KEL6_ACAOB</name>
<gene>
    <name evidence="10" type="ORF">ACAOBT_LOCUS8307</name>
</gene>
<protein>
    <recommendedName>
        <fullName evidence="9">Major facilitator superfamily (MFS) profile domain-containing protein</fullName>
    </recommendedName>
</protein>
<feature type="transmembrane region" description="Helical" evidence="8">
    <location>
        <begin position="286"/>
        <end position="309"/>
    </location>
</feature>
<dbReference type="InterPro" id="IPR005828">
    <property type="entry name" value="MFS_sugar_transport-like"/>
</dbReference>
<dbReference type="AlphaFoldDB" id="A0A9P0KEL6"/>
<evidence type="ECO:0000313" key="11">
    <source>
        <dbReference type="Proteomes" id="UP001152888"/>
    </source>
</evidence>
<comment type="caution">
    <text evidence="10">The sequence shown here is derived from an EMBL/GenBank/DDBJ whole genome shotgun (WGS) entry which is preliminary data.</text>
</comment>
<evidence type="ECO:0000259" key="9">
    <source>
        <dbReference type="PROSITE" id="PS50850"/>
    </source>
</evidence>
<evidence type="ECO:0000256" key="6">
    <source>
        <dbReference type="ARBA" id="ARBA00023180"/>
    </source>
</evidence>
<feature type="transmembrane region" description="Helical" evidence="8">
    <location>
        <begin position="324"/>
        <end position="344"/>
    </location>
</feature>
<sequence>MSIYSSDTNLIEHIASNCSYVLRKSINNSGVNIFSMKFTVSYTLVNVIAVCILATSGDITMSWTSPMYPKLYSNDTSINPLGRSITEDEDSWIGSLINVGAIVGPLPFGFIGERFGRKIGLLCIAIPHVVSYLTMAFAKEVYLFYFGRILGGIAVGGGYTLLPMYIAEVSDEMKRGFYSVFLGIFWGFGNFLPYLIGPFLSVMWFNVVLACFPVTFFIVFLMFGVETPHYLVGKGDTGKAEKVLMLLRSKSKEGVQKELMQIKEGCNKNEVGHFKDILLNPGQRKALFIALAFITFQQFSGMNAITFYLEPIFKASGSSLPSDISSLIAGAVIFITSFLTPALVSFYSRNAVSLVSIVGMALPLGMLGAFFYALDNNMNVENIMWMPLASLILVILTYQIGFSVLPWTISSELFSKDTKHIAASFVSITCWVGSFVVTKFFRDMTNLLGNAGTFLFFSGSCLLCAVFVVVYVPETRGKTLIEIQKMLQRKISMISVVSHN</sequence>
<dbReference type="FunFam" id="1.20.1250.20:FF:000055">
    <property type="entry name" value="Facilitated trehalose transporter Tret1-2 homolog"/>
    <property type="match status" value="1"/>
</dbReference>
<feature type="transmembrane region" description="Helical" evidence="8">
    <location>
        <begin position="92"/>
        <end position="112"/>
    </location>
</feature>
<organism evidence="10 11">
    <name type="scientific">Acanthoscelides obtectus</name>
    <name type="common">Bean weevil</name>
    <name type="synonym">Bruchus obtectus</name>
    <dbReference type="NCBI Taxonomy" id="200917"/>
    <lineage>
        <taxon>Eukaryota</taxon>
        <taxon>Metazoa</taxon>
        <taxon>Ecdysozoa</taxon>
        <taxon>Arthropoda</taxon>
        <taxon>Hexapoda</taxon>
        <taxon>Insecta</taxon>
        <taxon>Pterygota</taxon>
        <taxon>Neoptera</taxon>
        <taxon>Endopterygota</taxon>
        <taxon>Coleoptera</taxon>
        <taxon>Polyphaga</taxon>
        <taxon>Cucujiformia</taxon>
        <taxon>Chrysomeloidea</taxon>
        <taxon>Chrysomelidae</taxon>
        <taxon>Bruchinae</taxon>
        <taxon>Bruchini</taxon>
        <taxon>Acanthoscelides</taxon>
    </lineage>
</organism>
<keyword evidence="5 8" id="KW-0472">Membrane</keyword>
<proteinExistence type="inferred from homology"/>
<dbReference type="GO" id="GO:0005886">
    <property type="term" value="C:plasma membrane"/>
    <property type="evidence" value="ECO:0007669"/>
    <property type="project" value="UniProtKB-SubCell"/>
</dbReference>
<accession>A0A9P0KEL6</accession>
<dbReference type="InterPro" id="IPR036259">
    <property type="entry name" value="MFS_trans_sf"/>
</dbReference>
<evidence type="ECO:0000313" key="10">
    <source>
        <dbReference type="EMBL" id="CAH1969204.1"/>
    </source>
</evidence>
<dbReference type="InterPro" id="IPR005829">
    <property type="entry name" value="Sugar_transporter_CS"/>
</dbReference>
<dbReference type="InterPro" id="IPR050549">
    <property type="entry name" value="MFS_Trehalose_Transporter"/>
</dbReference>
<keyword evidence="11" id="KW-1185">Reference proteome</keyword>
<dbReference type="OrthoDB" id="8120565at2759"/>
<keyword evidence="6" id="KW-0325">Glycoprotein</keyword>
<feature type="transmembrane region" description="Helical" evidence="8">
    <location>
        <begin position="144"/>
        <end position="165"/>
    </location>
</feature>
<reference evidence="10" key="1">
    <citation type="submission" date="2022-03" db="EMBL/GenBank/DDBJ databases">
        <authorList>
            <person name="Sayadi A."/>
        </authorList>
    </citation>
    <scope>NUCLEOTIDE SEQUENCE</scope>
</reference>
<dbReference type="Proteomes" id="UP001152888">
    <property type="component" value="Unassembled WGS sequence"/>
</dbReference>
<evidence type="ECO:0000256" key="1">
    <source>
        <dbReference type="ARBA" id="ARBA00004651"/>
    </source>
</evidence>
<feature type="transmembrane region" description="Helical" evidence="8">
    <location>
        <begin position="42"/>
        <end position="63"/>
    </location>
</feature>
<dbReference type="SUPFAM" id="SSF103473">
    <property type="entry name" value="MFS general substrate transporter"/>
    <property type="match status" value="1"/>
</dbReference>
<feature type="transmembrane region" description="Helical" evidence="8">
    <location>
        <begin position="453"/>
        <end position="472"/>
    </location>
</feature>
<comment type="similarity">
    <text evidence="7">Belongs to the major facilitator superfamily. Sugar transporter (TC 2.A.1.1) family. Trehalose transporter subfamily.</text>
</comment>
<comment type="subcellular location">
    <subcellularLocation>
        <location evidence="1">Cell membrane</location>
        <topology evidence="1">Multi-pass membrane protein</topology>
    </subcellularLocation>
</comment>
<dbReference type="Pfam" id="PF00083">
    <property type="entry name" value="Sugar_tr"/>
    <property type="match status" value="1"/>
</dbReference>
<feature type="domain" description="Major facilitator superfamily (MFS) profile" evidence="9">
    <location>
        <begin position="44"/>
        <end position="476"/>
    </location>
</feature>
<feature type="transmembrane region" description="Helical" evidence="8">
    <location>
        <begin position="351"/>
        <end position="373"/>
    </location>
</feature>
<keyword evidence="3 8" id="KW-0812">Transmembrane</keyword>
<dbReference type="PANTHER" id="PTHR48021">
    <property type="match status" value="1"/>
</dbReference>
<feature type="transmembrane region" description="Helical" evidence="8">
    <location>
        <begin position="202"/>
        <end position="225"/>
    </location>
</feature>
<dbReference type="EMBL" id="CAKOFQ010006763">
    <property type="protein sequence ID" value="CAH1969204.1"/>
    <property type="molecule type" value="Genomic_DNA"/>
</dbReference>
<feature type="transmembrane region" description="Helical" evidence="8">
    <location>
        <begin position="421"/>
        <end position="441"/>
    </location>
</feature>
<dbReference type="InterPro" id="IPR003663">
    <property type="entry name" value="Sugar/inositol_transpt"/>
</dbReference>
<evidence type="ECO:0000256" key="7">
    <source>
        <dbReference type="ARBA" id="ARBA00024348"/>
    </source>
</evidence>
<dbReference type="Gene3D" id="1.20.1250.20">
    <property type="entry name" value="MFS general substrate transporter like domains"/>
    <property type="match status" value="1"/>
</dbReference>
<dbReference type="PROSITE" id="PS50850">
    <property type="entry name" value="MFS"/>
    <property type="match status" value="1"/>
</dbReference>
<evidence type="ECO:0000256" key="8">
    <source>
        <dbReference type="SAM" id="Phobius"/>
    </source>
</evidence>
<feature type="transmembrane region" description="Helical" evidence="8">
    <location>
        <begin position="119"/>
        <end position="138"/>
    </location>
</feature>
<dbReference type="GO" id="GO:0022857">
    <property type="term" value="F:transmembrane transporter activity"/>
    <property type="evidence" value="ECO:0007669"/>
    <property type="project" value="InterPro"/>
</dbReference>
<feature type="transmembrane region" description="Helical" evidence="8">
    <location>
        <begin position="177"/>
        <end position="196"/>
    </location>
</feature>